<dbReference type="PANTHER" id="PTHR45641:SF19">
    <property type="entry name" value="NEPHROCYSTIN-3"/>
    <property type="match status" value="1"/>
</dbReference>
<dbReference type="Gene3D" id="1.25.40.10">
    <property type="entry name" value="Tetratricopeptide repeat domain"/>
    <property type="match status" value="1"/>
</dbReference>
<keyword evidence="5" id="KW-1133">Transmembrane helix</keyword>
<evidence type="ECO:0000256" key="4">
    <source>
        <dbReference type="SAM" id="MobiDB-lite"/>
    </source>
</evidence>
<dbReference type="SMART" id="SM00028">
    <property type="entry name" value="TPR"/>
    <property type="match status" value="2"/>
</dbReference>
<sequence length="422" mass="47505">IKTLAENDPDVAITYSNIGDIYRLIGDHEKALKYHRKALDIQENAECKPVDCATTYINLGETYREMKDYETALKYFEKGIEIRKNKLPKNHPDSAVGYHKSNANRHRRQIIDGTNPNVRVPQQNFGGPISLSNVPLNSLNNPNIVISNERNNLQQFNTKNNPPIIASQPQVEPVRSHGFYNNPSFQPSPFTGAKPLGWFGTNRINWVSNRDSELDKNKLAVQKNPPSSTNPQTNIIQPRKDGGPLFLEKIAQQYASKGQKAFNFGQFETHQGRGSVCSNHENFGGFVFGIFSCPLPANTGMNQLDQFCCGPANYQYCCNAQEFSQSQRGAFSDNRFIDRQGFSTRTDFSPSTKQILAIISPIGSFIILVGIVTLVILYYKKIRKEQNRIGKLAGAIRLEDNYSIVPQEPPMEKSIFPQNEQL</sequence>
<name>A0A819QFA4_9BILA</name>
<dbReference type="Pfam" id="PF13908">
    <property type="entry name" value="Shisa_N"/>
    <property type="match status" value="1"/>
</dbReference>
<evidence type="ECO:0000256" key="5">
    <source>
        <dbReference type="SAM" id="Phobius"/>
    </source>
</evidence>
<feature type="non-terminal residue" evidence="7">
    <location>
        <position position="422"/>
    </location>
</feature>
<evidence type="ECO:0000313" key="8">
    <source>
        <dbReference type="Proteomes" id="UP000663874"/>
    </source>
</evidence>
<evidence type="ECO:0000256" key="2">
    <source>
        <dbReference type="ARBA" id="ARBA00022803"/>
    </source>
</evidence>
<dbReference type="PROSITE" id="PS50005">
    <property type="entry name" value="TPR"/>
    <property type="match status" value="2"/>
</dbReference>
<evidence type="ECO:0000259" key="6">
    <source>
        <dbReference type="Pfam" id="PF13908"/>
    </source>
</evidence>
<evidence type="ECO:0000313" key="7">
    <source>
        <dbReference type="EMBL" id="CAF4030403.1"/>
    </source>
</evidence>
<organism evidence="7 8">
    <name type="scientific">Rotaria sordida</name>
    <dbReference type="NCBI Taxonomy" id="392033"/>
    <lineage>
        <taxon>Eukaryota</taxon>
        <taxon>Metazoa</taxon>
        <taxon>Spiralia</taxon>
        <taxon>Gnathifera</taxon>
        <taxon>Rotifera</taxon>
        <taxon>Eurotatoria</taxon>
        <taxon>Bdelloidea</taxon>
        <taxon>Philodinida</taxon>
        <taxon>Philodinidae</taxon>
        <taxon>Rotaria</taxon>
    </lineage>
</organism>
<dbReference type="PANTHER" id="PTHR45641">
    <property type="entry name" value="TETRATRICOPEPTIDE REPEAT PROTEIN (AFU_ORTHOLOGUE AFUA_6G03870)"/>
    <property type="match status" value="1"/>
</dbReference>
<keyword evidence="1" id="KW-0677">Repeat</keyword>
<proteinExistence type="predicted"/>
<keyword evidence="5" id="KW-0812">Transmembrane</keyword>
<accession>A0A819QFA4</accession>
<dbReference type="EMBL" id="CAJOBE010007232">
    <property type="protein sequence ID" value="CAF4030403.1"/>
    <property type="molecule type" value="Genomic_DNA"/>
</dbReference>
<keyword evidence="2 3" id="KW-0802">TPR repeat</keyword>
<dbReference type="InterPro" id="IPR053891">
    <property type="entry name" value="Shisa_N"/>
</dbReference>
<dbReference type="AlphaFoldDB" id="A0A819QFA4"/>
<protein>
    <recommendedName>
        <fullName evidence="6">Shisa N-terminal domain-containing protein</fullName>
    </recommendedName>
</protein>
<gene>
    <name evidence="7" type="ORF">FNK824_LOCUS27611</name>
</gene>
<evidence type="ECO:0000256" key="3">
    <source>
        <dbReference type="PROSITE-ProRule" id="PRU00339"/>
    </source>
</evidence>
<dbReference type="PROSITE" id="PS50293">
    <property type="entry name" value="TPR_REGION"/>
    <property type="match status" value="2"/>
</dbReference>
<feature type="transmembrane region" description="Helical" evidence="5">
    <location>
        <begin position="355"/>
        <end position="379"/>
    </location>
</feature>
<reference evidence="7" key="1">
    <citation type="submission" date="2021-02" db="EMBL/GenBank/DDBJ databases">
        <authorList>
            <person name="Nowell W R."/>
        </authorList>
    </citation>
    <scope>NUCLEOTIDE SEQUENCE</scope>
</reference>
<comment type="caution">
    <text evidence="7">The sequence shown here is derived from an EMBL/GenBank/DDBJ whole genome shotgun (WGS) entry which is preliminary data.</text>
</comment>
<feature type="repeat" description="TPR" evidence="3">
    <location>
        <begin position="12"/>
        <end position="45"/>
    </location>
</feature>
<feature type="repeat" description="TPR" evidence="3">
    <location>
        <begin position="53"/>
        <end position="86"/>
    </location>
</feature>
<dbReference type="SUPFAM" id="SSF48452">
    <property type="entry name" value="TPR-like"/>
    <property type="match status" value="1"/>
</dbReference>
<keyword evidence="5" id="KW-0472">Membrane</keyword>
<dbReference type="InterPro" id="IPR019734">
    <property type="entry name" value="TPR_rpt"/>
</dbReference>
<feature type="domain" description="Shisa N-terminal" evidence="6">
    <location>
        <begin position="275"/>
        <end position="328"/>
    </location>
</feature>
<dbReference type="Pfam" id="PF13424">
    <property type="entry name" value="TPR_12"/>
    <property type="match status" value="1"/>
</dbReference>
<feature type="region of interest" description="Disordered" evidence="4">
    <location>
        <begin position="220"/>
        <end position="239"/>
    </location>
</feature>
<feature type="compositionally biased region" description="Polar residues" evidence="4">
    <location>
        <begin position="224"/>
        <end position="236"/>
    </location>
</feature>
<dbReference type="InterPro" id="IPR011990">
    <property type="entry name" value="TPR-like_helical_dom_sf"/>
</dbReference>
<evidence type="ECO:0000256" key="1">
    <source>
        <dbReference type="ARBA" id="ARBA00022737"/>
    </source>
</evidence>
<dbReference type="Proteomes" id="UP000663874">
    <property type="component" value="Unassembled WGS sequence"/>
</dbReference>